<accession>A0A6A6Q9R5</accession>
<keyword evidence="4" id="KW-1185">Reference proteome</keyword>
<evidence type="ECO:0000259" key="2">
    <source>
        <dbReference type="Pfam" id="PF25484"/>
    </source>
</evidence>
<dbReference type="RefSeq" id="XP_033594726.1">
    <property type="nucleotide sequence ID" value="XM_033736492.1"/>
</dbReference>
<evidence type="ECO:0000256" key="1">
    <source>
        <dbReference type="SAM" id="SignalP"/>
    </source>
</evidence>
<dbReference type="GeneID" id="54477494"/>
<dbReference type="Proteomes" id="UP000799767">
    <property type="component" value="Unassembled WGS sequence"/>
</dbReference>
<proteinExistence type="predicted"/>
<dbReference type="OrthoDB" id="3518533at2759"/>
<reference evidence="3" key="1">
    <citation type="journal article" date="2020" name="Stud. Mycol.">
        <title>101 Dothideomycetes genomes: a test case for predicting lifestyles and emergence of pathogens.</title>
        <authorList>
            <person name="Haridas S."/>
            <person name="Albert R."/>
            <person name="Binder M."/>
            <person name="Bloem J."/>
            <person name="Labutti K."/>
            <person name="Salamov A."/>
            <person name="Andreopoulos B."/>
            <person name="Baker S."/>
            <person name="Barry K."/>
            <person name="Bills G."/>
            <person name="Bluhm B."/>
            <person name="Cannon C."/>
            <person name="Castanera R."/>
            <person name="Culley D."/>
            <person name="Daum C."/>
            <person name="Ezra D."/>
            <person name="Gonzalez J."/>
            <person name="Henrissat B."/>
            <person name="Kuo A."/>
            <person name="Liang C."/>
            <person name="Lipzen A."/>
            <person name="Lutzoni F."/>
            <person name="Magnuson J."/>
            <person name="Mondo S."/>
            <person name="Nolan M."/>
            <person name="Ohm R."/>
            <person name="Pangilinan J."/>
            <person name="Park H.-J."/>
            <person name="Ramirez L."/>
            <person name="Alfaro M."/>
            <person name="Sun H."/>
            <person name="Tritt A."/>
            <person name="Yoshinaga Y."/>
            <person name="Zwiers L.-H."/>
            <person name="Turgeon B."/>
            <person name="Goodwin S."/>
            <person name="Spatafora J."/>
            <person name="Crous P."/>
            <person name="Grigoriev I."/>
        </authorList>
    </citation>
    <scope>NUCLEOTIDE SEQUENCE</scope>
    <source>
        <strain evidence="3">CBS 113389</strain>
    </source>
</reference>
<feature type="chain" id="PRO_5025584381" description="DUF7907 domain-containing protein" evidence="1">
    <location>
        <begin position="19"/>
        <end position="192"/>
    </location>
</feature>
<protein>
    <recommendedName>
        <fullName evidence="2">DUF7907 domain-containing protein</fullName>
    </recommendedName>
</protein>
<keyword evidence="1" id="KW-0732">Signal</keyword>
<evidence type="ECO:0000313" key="3">
    <source>
        <dbReference type="EMBL" id="KAF2488157.1"/>
    </source>
</evidence>
<feature type="signal peptide" evidence="1">
    <location>
        <begin position="1"/>
        <end position="18"/>
    </location>
</feature>
<feature type="domain" description="DUF7907" evidence="2">
    <location>
        <begin position="24"/>
        <end position="191"/>
    </location>
</feature>
<dbReference type="AlphaFoldDB" id="A0A6A6Q9R5"/>
<evidence type="ECO:0000313" key="4">
    <source>
        <dbReference type="Proteomes" id="UP000799767"/>
    </source>
</evidence>
<dbReference type="Pfam" id="PF25484">
    <property type="entry name" value="DUF7907"/>
    <property type="match status" value="1"/>
</dbReference>
<sequence>MHPSILPLLLTLFTLTTAFPNTTREFHLSTRLLPNQPANKSSFDHLYLIPYHTGAGFNDVVLSPTLDPSVRAFFNGSKGARPHHNLLFNLGNDFPWFMDMEAYTNFYAAWEPVGINVEFQKPGGFFLNGTRLQWTSNPSDSIDQGTNIFAGWLVCDWWHGAPQLFFRIAGYSIADYPAPSSCADVHLHAEFI</sequence>
<gene>
    <name evidence="3" type="ORF">BDY17DRAFT_320656</name>
</gene>
<organism evidence="3 4">
    <name type="scientific">Neohortaea acidophila</name>
    <dbReference type="NCBI Taxonomy" id="245834"/>
    <lineage>
        <taxon>Eukaryota</taxon>
        <taxon>Fungi</taxon>
        <taxon>Dikarya</taxon>
        <taxon>Ascomycota</taxon>
        <taxon>Pezizomycotina</taxon>
        <taxon>Dothideomycetes</taxon>
        <taxon>Dothideomycetidae</taxon>
        <taxon>Mycosphaerellales</taxon>
        <taxon>Teratosphaeriaceae</taxon>
        <taxon>Neohortaea</taxon>
    </lineage>
</organism>
<dbReference type="InterPro" id="IPR057229">
    <property type="entry name" value="DUF7907"/>
</dbReference>
<dbReference type="EMBL" id="MU001631">
    <property type="protein sequence ID" value="KAF2488157.1"/>
    <property type="molecule type" value="Genomic_DNA"/>
</dbReference>
<name>A0A6A6Q9R5_9PEZI</name>